<dbReference type="Pfam" id="PF00550">
    <property type="entry name" value="PP-binding"/>
    <property type="match status" value="1"/>
</dbReference>
<keyword evidence="3" id="KW-1133">Transmembrane helix</keyword>
<feature type="domain" description="Carrier" evidence="4">
    <location>
        <begin position="764"/>
        <end position="838"/>
    </location>
</feature>
<dbReference type="SUPFAM" id="SSF47336">
    <property type="entry name" value="ACP-like"/>
    <property type="match status" value="1"/>
</dbReference>
<evidence type="ECO:0000313" key="6">
    <source>
        <dbReference type="Proteomes" id="UP000033483"/>
    </source>
</evidence>
<dbReference type="PANTHER" id="PTHR43201:SF10">
    <property type="entry name" value="CARRIER DOMAIN-CONTAINING PROTEIN"/>
    <property type="match status" value="1"/>
</dbReference>
<dbReference type="Gene3D" id="3.30.300.30">
    <property type="match status" value="1"/>
</dbReference>
<evidence type="ECO:0000313" key="5">
    <source>
        <dbReference type="EMBL" id="KKA26603.1"/>
    </source>
</evidence>
<dbReference type="InterPro" id="IPR045851">
    <property type="entry name" value="AMP-bd_C_sf"/>
</dbReference>
<dbReference type="OrthoDB" id="3633556at2759"/>
<dbReference type="InterPro" id="IPR020806">
    <property type="entry name" value="PKS_PP-bd"/>
</dbReference>
<evidence type="ECO:0000256" key="2">
    <source>
        <dbReference type="ARBA" id="ARBA00022553"/>
    </source>
</evidence>
<dbReference type="EMBL" id="LAEV01002061">
    <property type="protein sequence ID" value="KKA26603.1"/>
    <property type="molecule type" value="Genomic_DNA"/>
</dbReference>
<proteinExistence type="predicted"/>
<dbReference type="InterPro" id="IPR042099">
    <property type="entry name" value="ANL_N_sf"/>
</dbReference>
<evidence type="ECO:0000259" key="4">
    <source>
        <dbReference type="PROSITE" id="PS50075"/>
    </source>
</evidence>
<dbReference type="GO" id="GO:0031956">
    <property type="term" value="F:medium-chain fatty acid-CoA ligase activity"/>
    <property type="evidence" value="ECO:0007669"/>
    <property type="project" value="TreeGrafter"/>
</dbReference>
<keyword evidence="3" id="KW-0812">Transmembrane</keyword>
<reference evidence="5 6" key="1">
    <citation type="submission" date="2015-03" db="EMBL/GenBank/DDBJ databases">
        <authorList>
            <person name="Radwan O."/>
            <person name="Al-Naeli F.A."/>
            <person name="Rendon G.A."/>
            <person name="Fields C."/>
        </authorList>
    </citation>
    <scope>NUCLEOTIDE SEQUENCE [LARGE SCALE GENOMIC DNA]</scope>
    <source>
        <strain evidence="5">CR-DP1</strain>
    </source>
</reference>
<evidence type="ECO:0000256" key="1">
    <source>
        <dbReference type="ARBA" id="ARBA00022450"/>
    </source>
</evidence>
<sequence>MTLPEETLQAITASAAHSPLTAYDAFDSFLTKTPTPSLPHALILLRAFSTLYTHLPDDIKSVMFGDLASPAAQRHRRMLAHMHAGYHSIADLMRTTATPALRLPDGSACITHAALRDFVANFTLNLPHESDQRHTVAVSIPNGPVLAAVCLAVTGNYVCAPINIAVGTEQYVADVKQAQAKVILTTRETAEKLEMEAWTEEAGVVVFFIDVDYENGGSFILTDWDGAEICQDGGHRKPSHCDDLALLLFTSGTSGTKKRVPLTMHMLLYGALLVIDSWGLTDQDICQNMMPLFHVGGLLRNIFAPVLAGGSTVCCPAFDADLFWTVVDRIQPTWYYASPTMHDLIVKAVPSDAVRDKSRFRLICNAAGGLLPTLAGELQAMFHCTILPSYGMTECMPISTPPLTYQLEREGTSGVSTGPELAILDINGNRLAPMETGYINVRGDPVFGGYLGPDNSVDRSPFNAAGFFDTGDMGYMDADGYLYITGRSKEVINRGGEIISPFEIEDAIASAALNPESPIYGRVKSSLAFSVNHEVLQETVGVVLVTPPGQKRVDLKVLQSAVGNALHSAKWPFMIVYMNALPKSNNKIMRIKMAQRLSLPTINDATPYMSRHWEGDCPPDNTPLSVEIPGRPCQADLTEIKAAIKELVPPEYELEVYTHFNEEKGAVETILAPTTQATPMSAGTSQSASSSVTEIDYFRPDISRLSSTMSLKLLSRVHNYMVPQATHALDTPLPRSKDSGMVDQALLFKMLQQLSDKKTAELNATTRGRIITIMADVLDCDPAKINANAAFYQQGVDSLLVGRLASKLRTEFKVHIASTTLYEGASAADLAAIIDKAAAAGGTAQVIDAPLPDAGRTFSSTNPILLFLHLIPLCVMYPIRRGSQWTLFLTFLASSESWKTHSSVPGRLFNLAVCIWFAQMVMQVVMPVLGIISKWVLIGRYREGLYPMWGFYHTRWWLVQKIISITGRGVFGTHDSLRTLYYRLMGAKIGKNVTFKGCALQEFDLLEIGDDCILEKCRIRPFAAERNTAMYLGKITIGRNCTVGTASIVAPGAVIPDNTCIGANSSSWEMADAEEANREIVVSKIPGPHWAMTLFLTKPLVLIGWVLTLVPWAAGLVGLVMSPAGIEPGWSHVYAIVHWFAAPHRVGYHFLAMILRTIFSPIMRFLYAVLLRIVLDALFGKLKPSDAATRSQIDRWRMALMREILPMPKLLEFTSMFGSHYEMTSRCLRLLGAKVGKRVYWPGTGPAIADYHLIDIGDDVVFGSRSHFITSNASFSDYIKVGNNSMIADRVVLHAGVEVGSGTVMGSGAMTRPNGYYGDNMTFAGSTKGDCTALSMGPAATEPPEKKKMLFNSASFPNGSSTCFSKSASTMFTTSNSNSTAGSTANLGDSEKKMDTAKVHRLRPRPSTEDLDAPKTPFGRAFYGGQASYHVLGQFTCALYSIFFVIITKVLWNVPTVAALQIVDRLFRYLDDWRGRDGRFSVPFMLGWMIAITCIFVTVQAVLVLSVVVAGKWILMRRRMPGNYDWDKSSYCQRWQIFLGMERLRRSCIRGHGVLGLLSGTYYITLYYRAMGATIGKDCALFAGGTPTLYFTEPDLLTLGDRVTVDDASLVGHINSRGKFDLNRLSVGDRSVLRAGSRLLSGANMEKDTCLLEHTLIMGGEVIEEGTTMQGWTGERFTGKRVSGQVTAV</sequence>
<dbReference type="SUPFAM" id="SSF56801">
    <property type="entry name" value="Acetyl-CoA synthetase-like"/>
    <property type="match status" value="1"/>
</dbReference>
<feature type="transmembrane region" description="Helical" evidence="3">
    <location>
        <begin position="1100"/>
        <end position="1126"/>
    </location>
</feature>
<feature type="transmembrane region" description="Helical" evidence="3">
    <location>
        <begin position="1483"/>
        <end position="1510"/>
    </location>
</feature>
<evidence type="ECO:0000256" key="3">
    <source>
        <dbReference type="SAM" id="Phobius"/>
    </source>
</evidence>
<accession>A0A0F4Z9M6</accession>
<keyword evidence="2" id="KW-0597">Phosphoprotein</keyword>
<protein>
    <recommendedName>
        <fullName evidence="4">Carrier domain-containing protein</fullName>
    </recommendedName>
</protein>
<feature type="transmembrane region" description="Helical" evidence="3">
    <location>
        <begin position="1438"/>
        <end position="1463"/>
    </location>
</feature>
<dbReference type="PANTHER" id="PTHR43201">
    <property type="entry name" value="ACYL-COA SYNTHETASE"/>
    <property type="match status" value="1"/>
</dbReference>
<comment type="caution">
    <text evidence="5">The sequence shown here is derived from an EMBL/GenBank/DDBJ whole genome shotgun (WGS) entry which is preliminary data.</text>
</comment>
<dbReference type="SMART" id="SM00823">
    <property type="entry name" value="PKS_PP"/>
    <property type="match status" value="1"/>
</dbReference>
<dbReference type="Gene3D" id="1.10.1200.10">
    <property type="entry name" value="ACP-like"/>
    <property type="match status" value="1"/>
</dbReference>
<name>A0A0F4Z9M6_9PEZI</name>
<dbReference type="GO" id="GO:0006631">
    <property type="term" value="P:fatty acid metabolic process"/>
    <property type="evidence" value="ECO:0007669"/>
    <property type="project" value="TreeGrafter"/>
</dbReference>
<dbReference type="InterPro" id="IPR036736">
    <property type="entry name" value="ACP-like_sf"/>
</dbReference>
<dbReference type="GO" id="GO:0031177">
    <property type="term" value="F:phosphopantetheine binding"/>
    <property type="evidence" value="ECO:0007669"/>
    <property type="project" value="InterPro"/>
</dbReference>
<dbReference type="Gene3D" id="2.160.10.10">
    <property type="entry name" value="Hexapeptide repeat proteins"/>
    <property type="match status" value="2"/>
</dbReference>
<organism evidence="5 6">
    <name type="scientific">Thielaviopsis punctulata</name>
    <dbReference type="NCBI Taxonomy" id="72032"/>
    <lineage>
        <taxon>Eukaryota</taxon>
        <taxon>Fungi</taxon>
        <taxon>Dikarya</taxon>
        <taxon>Ascomycota</taxon>
        <taxon>Pezizomycotina</taxon>
        <taxon>Sordariomycetes</taxon>
        <taxon>Hypocreomycetidae</taxon>
        <taxon>Microascales</taxon>
        <taxon>Ceratocystidaceae</taxon>
        <taxon>Thielaviopsis</taxon>
    </lineage>
</organism>
<dbReference type="Gene3D" id="3.40.50.12780">
    <property type="entry name" value="N-terminal domain of ligase-like"/>
    <property type="match status" value="1"/>
</dbReference>
<dbReference type="Proteomes" id="UP000033483">
    <property type="component" value="Unassembled WGS sequence"/>
</dbReference>
<gene>
    <name evidence="5" type="ORF">TD95_003413</name>
</gene>
<feature type="transmembrane region" description="Helical" evidence="3">
    <location>
        <begin position="1146"/>
        <end position="1175"/>
    </location>
</feature>
<dbReference type="SUPFAM" id="SSF51161">
    <property type="entry name" value="Trimeric LpxA-like enzymes"/>
    <property type="match status" value="3"/>
</dbReference>
<keyword evidence="1" id="KW-0596">Phosphopantetheine</keyword>
<keyword evidence="3" id="KW-0472">Membrane</keyword>
<keyword evidence="6" id="KW-1185">Reference proteome</keyword>
<dbReference type="InterPro" id="IPR009081">
    <property type="entry name" value="PP-bd_ACP"/>
</dbReference>
<dbReference type="PROSITE" id="PS50075">
    <property type="entry name" value="CARRIER"/>
    <property type="match status" value="1"/>
</dbReference>
<dbReference type="Pfam" id="PF00501">
    <property type="entry name" value="AMP-binding"/>
    <property type="match status" value="1"/>
</dbReference>
<dbReference type="InterPro" id="IPR011004">
    <property type="entry name" value="Trimer_LpxA-like_sf"/>
</dbReference>
<feature type="transmembrane region" description="Helical" evidence="3">
    <location>
        <begin position="908"/>
        <end position="932"/>
    </location>
</feature>
<dbReference type="InterPro" id="IPR000873">
    <property type="entry name" value="AMP-dep_synth/lig_dom"/>
</dbReference>